<dbReference type="CDD" id="cd00303">
    <property type="entry name" value="retropepsin_like"/>
    <property type="match status" value="1"/>
</dbReference>
<dbReference type="AlphaFoldDB" id="A0A085LTK9"/>
<dbReference type="EMBL" id="KL363297">
    <property type="protein sequence ID" value="KFD48305.1"/>
    <property type="molecule type" value="Genomic_DNA"/>
</dbReference>
<name>A0A085LTK9_9BILA</name>
<evidence type="ECO:0008006" key="3">
    <source>
        <dbReference type="Google" id="ProtNLM"/>
    </source>
</evidence>
<gene>
    <name evidence="1" type="ORF">M513_10797</name>
</gene>
<proteinExistence type="predicted"/>
<organism evidence="1 2">
    <name type="scientific">Trichuris suis</name>
    <name type="common">pig whipworm</name>
    <dbReference type="NCBI Taxonomy" id="68888"/>
    <lineage>
        <taxon>Eukaryota</taxon>
        <taxon>Metazoa</taxon>
        <taxon>Ecdysozoa</taxon>
        <taxon>Nematoda</taxon>
        <taxon>Enoplea</taxon>
        <taxon>Dorylaimia</taxon>
        <taxon>Trichinellida</taxon>
        <taxon>Trichuridae</taxon>
        <taxon>Trichuris</taxon>
    </lineage>
</organism>
<sequence length="157" mass="17325">MKRNVLVDTGSSKCIIHNSSCKDWKRKKIKVTAVDGNELRCEGEGVVHLQPSGRSLIHVEAIVVATRPLGFEFILGMNGIVDMGGLAIDHRRRVKFRVQSELACAVADGEIKSEEPDFTPNGAYVDRAVEVGPEVLRNTVEEYPPATEAREPLDEEL</sequence>
<keyword evidence="2" id="KW-1185">Reference proteome</keyword>
<dbReference type="Proteomes" id="UP000030764">
    <property type="component" value="Unassembled WGS sequence"/>
</dbReference>
<evidence type="ECO:0000313" key="2">
    <source>
        <dbReference type="Proteomes" id="UP000030764"/>
    </source>
</evidence>
<reference evidence="1 2" key="1">
    <citation type="journal article" date="2014" name="Nat. Genet.">
        <title>Genome and transcriptome of the porcine whipworm Trichuris suis.</title>
        <authorList>
            <person name="Jex A.R."/>
            <person name="Nejsum P."/>
            <person name="Schwarz E.M."/>
            <person name="Hu L."/>
            <person name="Young N.D."/>
            <person name="Hall R.S."/>
            <person name="Korhonen P.K."/>
            <person name="Liao S."/>
            <person name="Thamsborg S."/>
            <person name="Xia J."/>
            <person name="Xu P."/>
            <person name="Wang S."/>
            <person name="Scheerlinck J.P."/>
            <person name="Hofmann A."/>
            <person name="Sternberg P.W."/>
            <person name="Wang J."/>
            <person name="Gasser R.B."/>
        </authorList>
    </citation>
    <scope>NUCLEOTIDE SEQUENCE [LARGE SCALE GENOMIC DNA]</scope>
    <source>
        <strain evidence="1">DCEP-RM93M</strain>
    </source>
</reference>
<evidence type="ECO:0000313" key="1">
    <source>
        <dbReference type="EMBL" id="KFD48305.1"/>
    </source>
</evidence>
<protein>
    <recommendedName>
        <fullName evidence="3">Peptidase A2 domain-containing protein</fullName>
    </recommendedName>
</protein>
<accession>A0A085LTK9</accession>